<protein>
    <submittedName>
        <fullName evidence="2">Uncharacterized protein</fullName>
    </submittedName>
</protein>
<evidence type="ECO:0000256" key="1">
    <source>
        <dbReference type="SAM" id="MobiDB-lite"/>
    </source>
</evidence>
<sequence>MGRNLNNSNHNTMCEELNCTCEEAVEETTDEVTEETVEETEEETTDKE</sequence>
<reference evidence="2" key="1">
    <citation type="submission" date="2020-03" db="EMBL/GenBank/DDBJ databases">
        <title>The deep terrestrial virosphere.</title>
        <authorList>
            <person name="Holmfeldt K."/>
            <person name="Nilsson E."/>
            <person name="Simone D."/>
            <person name="Lopez-Fernandez M."/>
            <person name="Wu X."/>
            <person name="de Brujin I."/>
            <person name="Lundin D."/>
            <person name="Andersson A."/>
            <person name="Bertilsson S."/>
            <person name="Dopson M."/>
        </authorList>
    </citation>
    <scope>NUCLEOTIDE SEQUENCE</scope>
    <source>
        <strain evidence="2">TM448A00260</strain>
    </source>
</reference>
<dbReference type="AlphaFoldDB" id="A0A6H1ZDG3"/>
<evidence type="ECO:0000313" key="2">
    <source>
        <dbReference type="EMBL" id="QJA45594.1"/>
    </source>
</evidence>
<gene>
    <name evidence="2" type="ORF">TM448A00260_0023</name>
</gene>
<organism evidence="2">
    <name type="scientific">viral metagenome</name>
    <dbReference type="NCBI Taxonomy" id="1070528"/>
    <lineage>
        <taxon>unclassified sequences</taxon>
        <taxon>metagenomes</taxon>
        <taxon>organismal metagenomes</taxon>
    </lineage>
</organism>
<accession>A0A6H1ZDG3</accession>
<feature type="region of interest" description="Disordered" evidence="1">
    <location>
        <begin position="26"/>
        <end position="48"/>
    </location>
</feature>
<name>A0A6H1ZDG3_9ZZZZ</name>
<dbReference type="EMBL" id="MT143993">
    <property type="protein sequence ID" value="QJA45594.1"/>
    <property type="molecule type" value="Genomic_DNA"/>
</dbReference>
<proteinExistence type="predicted"/>